<dbReference type="AlphaFoldDB" id="A0A9Q3F760"/>
<evidence type="ECO:0000313" key="1">
    <source>
        <dbReference type="EMBL" id="MBW0532732.1"/>
    </source>
</evidence>
<dbReference type="EMBL" id="AVOT02037978">
    <property type="protein sequence ID" value="MBW0532732.1"/>
    <property type="molecule type" value="Genomic_DNA"/>
</dbReference>
<gene>
    <name evidence="1" type="ORF">O181_072447</name>
</gene>
<dbReference type="Proteomes" id="UP000765509">
    <property type="component" value="Unassembled WGS sequence"/>
</dbReference>
<reference evidence="1" key="1">
    <citation type="submission" date="2021-03" db="EMBL/GenBank/DDBJ databases">
        <title>Draft genome sequence of rust myrtle Austropuccinia psidii MF-1, a brazilian biotype.</title>
        <authorList>
            <person name="Quecine M.C."/>
            <person name="Pachon D.M.R."/>
            <person name="Bonatelli M.L."/>
            <person name="Correr F.H."/>
            <person name="Franceschini L.M."/>
            <person name="Leite T.F."/>
            <person name="Margarido G.R.A."/>
            <person name="Almeida C.A."/>
            <person name="Ferrarezi J.A."/>
            <person name="Labate C.A."/>
        </authorList>
    </citation>
    <scope>NUCLEOTIDE SEQUENCE</scope>
    <source>
        <strain evidence="1">MF-1</strain>
    </source>
</reference>
<name>A0A9Q3F760_9BASI</name>
<proteinExistence type="predicted"/>
<accession>A0A9Q3F760</accession>
<dbReference type="OrthoDB" id="2507659at2759"/>
<comment type="caution">
    <text evidence="1">The sequence shown here is derived from an EMBL/GenBank/DDBJ whole genome shotgun (WGS) entry which is preliminary data.</text>
</comment>
<protein>
    <submittedName>
        <fullName evidence="1">Uncharacterized protein</fullName>
    </submittedName>
</protein>
<sequence length="209" mass="23791">MTSNSLLDEIKLRETLSLRRDAEKIINESLPTTSTRQNYFPIPTPHMKHPSSGSAKIPSFDVYHIPTSQLPSELYISALSEHQIKGEALDNLRQIISDTIIPTSWTRVPFQMGSPSHGSSKDAEWALLYKVYIHFLMLSQQSSLYEHNSPNMQRKMVKSEDLENESTKNTFHLISAIKIATSWTVSMDDVAAFSENWKTFCISNQNLFP</sequence>
<keyword evidence="2" id="KW-1185">Reference proteome</keyword>
<evidence type="ECO:0000313" key="2">
    <source>
        <dbReference type="Proteomes" id="UP000765509"/>
    </source>
</evidence>
<organism evidence="1 2">
    <name type="scientific">Austropuccinia psidii MF-1</name>
    <dbReference type="NCBI Taxonomy" id="1389203"/>
    <lineage>
        <taxon>Eukaryota</taxon>
        <taxon>Fungi</taxon>
        <taxon>Dikarya</taxon>
        <taxon>Basidiomycota</taxon>
        <taxon>Pucciniomycotina</taxon>
        <taxon>Pucciniomycetes</taxon>
        <taxon>Pucciniales</taxon>
        <taxon>Sphaerophragmiaceae</taxon>
        <taxon>Austropuccinia</taxon>
    </lineage>
</organism>